<keyword evidence="9 12" id="KW-0573">Peptidoglycan synthesis</keyword>
<dbReference type="Gene3D" id="3.30.1490.20">
    <property type="entry name" value="ATP-grasp fold, A domain"/>
    <property type="match status" value="1"/>
</dbReference>
<feature type="binding site" evidence="14">
    <location>
        <begin position="169"/>
        <end position="171"/>
    </location>
    <ligand>
        <name>ATP</name>
        <dbReference type="ChEBI" id="CHEBI:30616"/>
    </ligand>
</feature>
<evidence type="ECO:0000256" key="16">
    <source>
        <dbReference type="PROSITE-ProRule" id="PRU00409"/>
    </source>
</evidence>
<dbReference type="InterPro" id="IPR016185">
    <property type="entry name" value="PreATP-grasp_dom_sf"/>
</dbReference>
<keyword evidence="12" id="KW-0963">Cytoplasm</keyword>
<dbReference type="InterPro" id="IPR000291">
    <property type="entry name" value="D-Ala_lig_Van_CS"/>
</dbReference>
<proteinExistence type="inferred from homology"/>
<sequence>MSKLRVAVLYGSRSTEHEVSIITALQVMENLDLSKYEIIPIYISKTGRWIKGDSSLLKPNTYKDLDQIESKLPSLLINPQSSFSQTSALSRALPLPKIDVVFPVFHGTFGEDGSVQGLLEISDLPYVGCGVLASSVGMDKFVQKMVFSAASLPQVKSNQTGTGLKYPLFVKPANGGSSIGITKAKNTKELISAIEVAKCYDRKVIIEESAEGFSEVNISVLGNTGGELKTSVCEKPVPSLEVLTYDDKYKSGGKGMAGAKRLIPAPIKPATAAKVAEYAKIAFEAIDGSGMARVDFLVSPDEKTIYINEINTIPGSLAFYLWEASGLKFSQLLDELIRLALEKYAANSKLVHTFSSNILANLGNTLKGGKLKN</sequence>
<dbReference type="SUPFAM" id="SSF52440">
    <property type="entry name" value="PreATP-grasp domain"/>
    <property type="match status" value="1"/>
</dbReference>
<evidence type="ECO:0000256" key="9">
    <source>
        <dbReference type="ARBA" id="ARBA00022984"/>
    </source>
</evidence>
<dbReference type="InterPro" id="IPR011095">
    <property type="entry name" value="Dala_Dala_lig_C"/>
</dbReference>
<keyword evidence="5 14" id="KW-0547">Nucleotide-binding</keyword>
<dbReference type="PROSITE" id="PS50975">
    <property type="entry name" value="ATP_GRASP"/>
    <property type="match status" value="1"/>
</dbReference>
<evidence type="ECO:0000256" key="4">
    <source>
        <dbReference type="ARBA" id="ARBA00022723"/>
    </source>
</evidence>
<dbReference type="GO" id="GO:0005829">
    <property type="term" value="C:cytosol"/>
    <property type="evidence" value="ECO:0007669"/>
    <property type="project" value="TreeGrafter"/>
</dbReference>
<comment type="pathway">
    <text evidence="12">Cell wall biogenesis; peptidoglycan biosynthesis.</text>
</comment>
<feature type="binding site" evidence="14">
    <location>
        <begin position="308"/>
        <end position="309"/>
    </location>
    <ligand>
        <name>ATP</name>
        <dbReference type="ChEBI" id="CHEBI:30616"/>
    </ligand>
</feature>
<keyword evidence="10 15" id="KW-0464">Manganese</keyword>
<dbReference type="Gene3D" id="3.40.50.20">
    <property type="match status" value="1"/>
</dbReference>
<dbReference type="InterPro" id="IPR011127">
    <property type="entry name" value="Dala_Dala_lig_N"/>
</dbReference>
<dbReference type="EC" id="6.3.2.4" evidence="12"/>
<evidence type="ECO:0000256" key="13">
    <source>
        <dbReference type="PIRSR" id="PIRSR039102-1"/>
    </source>
</evidence>
<dbReference type="STRING" id="1618356.UU93_C0007G0047"/>
<dbReference type="InterPro" id="IPR013815">
    <property type="entry name" value="ATP_grasp_subdomain_1"/>
</dbReference>
<evidence type="ECO:0000256" key="8">
    <source>
        <dbReference type="ARBA" id="ARBA00022960"/>
    </source>
</evidence>
<evidence type="ECO:0000259" key="17">
    <source>
        <dbReference type="PROSITE" id="PS50975"/>
    </source>
</evidence>
<evidence type="ECO:0000256" key="1">
    <source>
        <dbReference type="ARBA" id="ARBA00001936"/>
    </source>
</evidence>
<dbReference type="GO" id="GO:0008360">
    <property type="term" value="P:regulation of cell shape"/>
    <property type="evidence" value="ECO:0007669"/>
    <property type="project" value="UniProtKB-KW"/>
</dbReference>
<comment type="function">
    <text evidence="12">Cell wall formation.</text>
</comment>
<keyword evidence="8 12" id="KW-0133">Cell shape</keyword>
<comment type="cofactor">
    <cofactor evidence="1">
        <name>Mn(2+)</name>
        <dbReference type="ChEBI" id="CHEBI:29035"/>
    </cofactor>
</comment>
<comment type="cofactor">
    <cofactor evidence="15">
        <name>Mg(2+)</name>
        <dbReference type="ChEBI" id="CHEBI:18420"/>
    </cofactor>
    <cofactor evidence="15">
        <name>Mn(2+)</name>
        <dbReference type="ChEBI" id="CHEBI:29035"/>
    </cofactor>
    <text evidence="15">Binds 2 magnesium or manganese ions per subunit.</text>
</comment>
<dbReference type="GO" id="GO:0005524">
    <property type="term" value="F:ATP binding"/>
    <property type="evidence" value="ECO:0007669"/>
    <property type="project" value="UniProtKB-UniRule"/>
</dbReference>
<evidence type="ECO:0000313" key="18">
    <source>
        <dbReference type="EMBL" id="KKS32442.1"/>
    </source>
</evidence>
<comment type="subcellular location">
    <subcellularLocation>
        <location evidence="12">Cytoplasm</location>
    </subcellularLocation>
</comment>
<protein>
    <recommendedName>
        <fullName evidence="12">D-alanine--D-alanine ligase</fullName>
        <ecNumber evidence="12">6.3.2.4</ecNumber>
    </recommendedName>
    <alternativeName>
        <fullName evidence="12">D-Ala-D-Ala ligase</fullName>
    </alternativeName>
    <alternativeName>
        <fullName evidence="12">D-alanylalanine synthetase</fullName>
    </alternativeName>
</protein>
<comment type="catalytic activity">
    <reaction evidence="12">
        <text>2 D-alanine + ATP = D-alanyl-D-alanine + ADP + phosphate + H(+)</text>
        <dbReference type="Rhea" id="RHEA:11224"/>
        <dbReference type="ChEBI" id="CHEBI:15378"/>
        <dbReference type="ChEBI" id="CHEBI:30616"/>
        <dbReference type="ChEBI" id="CHEBI:43474"/>
        <dbReference type="ChEBI" id="CHEBI:57416"/>
        <dbReference type="ChEBI" id="CHEBI:57822"/>
        <dbReference type="ChEBI" id="CHEBI:456216"/>
        <dbReference type="EC" id="6.3.2.4"/>
    </reaction>
</comment>
<keyword evidence="3 12" id="KW-0436">Ligase</keyword>
<dbReference type="PATRIC" id="fig|1618356.3.peg.461"/>
<feature type="binding site" evidence="15">
    <location>
        <position position="309"/>
    </location>
    <ligand>
        <name>Mg(2+)</name>
        <dbReference type="ChEBI" id="CHEBI:18420"/>
        <label>1</label>
    </ligand>
</feature>
<dbReference type="GO" id="GO:0046872">
    <property type="term" value="F:metal ion binding"/>
    <property type="evidence" value="ECO:0007669"/>
    <property type="project" value="UniProtKB-KW"/>
</dbReference>
<keyword evidence="6 16" id="KW-0067">ATP-binding</keyword>
<dbReference type="PIRSF" id="PIRSF039102">
    <property type="entry name" value="Ddl/VanB"/>
    <property type="match status" value="1"/>
</dbReference>
<evidence type="ECO:0000256" key="10">
    <source>
        <dbReference type="ARBA" id="ARBA00023211"/>
    </source>
</evidence>
<feature type="domain" description="ATP-grasp" evidence="17">
    <location>
        <begin position="130"/>
        <end position="338"/>
    </location>
</feature>
<dbReference type="GO" id="GO:0071555">
    <property type="term" value="P:cell wall organization"/>
    <property type="evidence" value="ECO:0007669"/>
    <property type="project" value="UniProtKB-KW"/>
</dbReference>
<evidence type="ECO:0000256" key="6">
    <source>
        <dbReference type="ARBA" id="ARBA00022840"/>
    </source>
</evidence>
<evidence type="ECO:0000256" key="3">
    <source>
        <dbReference type="ARBA" id="ARBA00022598"/>
    </source>
</evidence>
<feature type="binding site" evidence="15">
    <location>
        <position position="309"/>
    </location>
    <ligand>
        <name>Mg(2+)</name>
        <dbReference type="ChEBI" id="CHEBI:18420"/>
        <label>2</label>
    </ligand>
</feature>
<dbReference type="PANTHER" id="PTHR23132:SF25">
    <property type="entry name" value="D-ALANINE--D-ALANINE LIGASE A"/>
    <property type="match status" value="1"/>
</dbReference>
<evidence type="ECO:0000256" key="5">
    <source>
        <dbReference type="ARBA" id="ARBA00022741"/>
    </source>
</evidence>
<comment type="caution">
    <text evidence="18">The sequence shown here is derived from an EMBL/GenBank/DDBJ whole genome shotgun (WGS) entry which is preliminary data.</text>
</comment>
<gene>
    <name evidence="12" type="primary">ddl</name>
    <name evidence="18" type="ORF">UU93_C0007G0047</name>
</gene>
<feature type="binding site" evidence="14">
    <location>
        <begin position="177"/>
        <end position="178"/>
    </location>
    <ligand>
        <name>ATP</name>
        <dbReference type="ChEBI" id="CHEBI:30616"/>
    </ligand>
</feature>
<evidence type="ECO:0000256" key="14">
    <source>
        <dbReference type="PIRSR" id="PIRSR039102-2"/>
    </source>
</evidence>
<dbReference type="Gene3D" id="3.30.470.20">
    <property type="entry name" value="ATP-grasp fold, B domain"/>
    <property type="match status" value="1"/>
</dbReference>
<dbReference type="InterPro" id="IPR005905">
    <property type="entry name" value="D_ala_D_ala"/>
</dbReference>
<keyword evidence="7 15" id="KW-0460">Magnesium</keyword>
<evidence type="ECO:0000256" key="7">
    <source>
        <dbReference type="ARBA" id="ARBA00022842"/>
    </source>
</evidence>
<dbReference type="AlphaFoldDB" id="A0A0G0Y6U5"/>
<feature type="binding site" evidence="14">
    <location>
        <position position="140"/>
    </location>
    <ligand>
        <name>ATP</name>
        <dbReference type="ChEBI" id="CHEBI:30616"/>
    </ligand>
</feature>
<evidence type="ECO:0000256" key="2">
    <source>
        <dbReference type="ARBA" id="ARBA00010871"/>
    </source>
</evidence>
<dbReference type="InterPro" id="IPR011761">
    <property type="entry name" value="ATP-grasp"/>
</dbReference>
<dbReference type="UniPathway" id="UPA00219"/>
<dbReference type="NCBIfam" id="TIGR01205">
    <property type="entry name" value="D_ala_D_alaTIGR"/>
    <property type="match status" value="1"/>
</dbReference>
<keyword evidence="4 15" id="KW-0479">Metal-binding</keyword>
<feature type="active site" evidence="13">
    <location>
        <position position="316"/>
    </location>
</feature>
<organism evidence="18 19">
    <name type="scientific">Candidatus Amesbacteria bacterium GW2011_GWA2_42_12</name>
    <dbReference type="NCBI Taxonomy" id="1618356"/>
    <lineage>
        <taxon>Bacteria</taxon>
        <taxon>Candidatus Amesiibacteriota</taxon>
    </lineage>
</organism>
<dbReference type="PROSITE" id="PS00843">
    <property type="entry name" value="DALA_DALA_LIGASE_1"/>
    <property type="match status" value="1"/>
</dbReference>
<dbReference type="EMBL" id="LCCN01000007">
    <property type="protein sequence ID" value="KKS32442.1"/>
    <property type="molecule type" value="Genomic_DNA"/>
</dbReference>
<dbReference type="Pfam" id="PF07478">
    <property type="entry name" value="Dala_Dala_lig_C"/>
    <property type="match status" value="1"/>
</dbReference>
<dbReference type="PANTHER" id="PTHR23132">
    <property type="entry name" value="D-ALANINE--D-ALANINE LIGASE"/>
    <property type="match status" value="1"/>
</dbReference>
<comment type="similarity">
    <text evidence="2 12">Belongs to the D-alanine--D-alanine ligase family.</text>
</comment>
<dbReference type="GO" id="GO:0008716">
    <property type="term" value="F:D-alanine-D-alanine ligase activity"/>
    <property type="evidence" value="ECO:0007669"/>
    <property type="project" value="UniProtKB-UniRule"/>
</dbReference>
<feature type="active site" evidence="13">
    <location>
        <position position="177"/>
    </location>
</feature>
<name>A0A0G0Y6U5_9BACT</name>
<feature type="binding site" evidence="14">
    <location>
        <begin position="207"/>
        <end position="215"/>
    </location>
    <ligand>
        <name>ATP</name>
        <dbReference type="ChEBI" id="CHEBI:30616"/>
    </ligand>
</feature>
<evidence type="ECO:0000256" key="12">
    <source>
        <dbReference type="HAMAP-Rule" id="MF_00047"/>
    </source>
</evidence>
<dbReference type="HAMAP" id="MF_00047">
    <property type="entry name" value="Dala_Dala_lig"/>
    <property type="match status" value="1"/>
</dbReference>
<evidence type="ECO:0000313" key="19">
    <source>
        <dbReference type="Proteomes" id="UP000034160"/>
    </source>
</evidence>
<dbReference type="GO" id="GO:0009252">
    <property type="term" value="P:peptidoglycan biosynthetic process"/>
    <property type="evidence" value="ECO:0007669"/>
    <property type="project" value="UniProtKB-UniRule"/>
</dbReference>
<dbReference type="SUPFAM" id="SSF56059">
    <property type="entry name" value="Glutathione synthetase ATP-binding domain-like"/>
    <property type="match status" value="1"/>
</dbReference>
<feature type="binding site" evidence="15">
    <location>
        <position position="295"/>
    </location>
    <ligand>
        <name>Mg(2+)</name>
        <dbReference type="ChEBI" id="CHEBI:18420"/>
        <label>1</label>
    </ligand>
</feature>
<dbReference type="NCBIfam" id="NF002528">
    <property type="entry name" value="PRK01966.1-4"/>
    <property type="match status" value="1"/>
</dbReference>
<keyword evidence="11 12" id="KW-0961">Cell wall biogenesis/degradation</keyword>
<feature type="active site" evidence="13">
    <location>
        <position position="16"/>
    </location>
</feature>
<evidence type="ECO:0000256" key="15">
    <source>
        <dbReference type="PIRSR" id="PIRSR039102-3"/>
    </source>
</evidence>
<feature type="binding site" evidence="15">
    <location>
        <position position="311"/>
    </location>
    <ligand>
        <name>Mg(2+)</name>
        <dbReference type="ChEBI" id="CHEBI:18420"/>
        <label>2</label>
    </ligand>
</feature>
<evidence type="ECO:0000256" key="11">
    <source>
        <dbReference type="ARBA" id="ARBA00023316"/>
    </source>
</evidence>
<dbReference type="Pfam" id="PF01820">
    <property type="entry name" value="Dala_Dala_lig_N"/>
    <property type="match status" value="1"/>
</dbReference>
<accession>A0A0G0Y6U5</accession>
<dbReference type="PROSITE" id="PS00844">
    <property type="entry name" value="DALA_DALA_LIGASE_2"/>
    <property type="match status" value="1"/>
</dbReference>
<dbReference type="Proteomes" id="UP000034160">
    <property type="component" value="Unassembled WGS sequence"/>
</dbReference>
<reference evidence="18 19" key="1">
    <citation type="journal article" date="2015" name="Nature">
        <title>rRNA introns, odd ribosomes, and small enigmatic genomes across a large radiation of phyla.</title>
        <authorList>
            <person name="Brown C.T."/>
            <person name="Hug L.A."/>
            <person name="Thomas B.C."/>
            <person name="Sharon I."/>
            <person name="Castelle C.J."/>
            <person name="Singh A."/>
            <person name="Wilkins M.J."/>
            <person name="Williams K.H."/>
            <person name="Banfield J.F."/>
        </authorList>
    </citation>
    <scope>NUCLEOTIDE SEQUENCE [LARGE SCALE GENOMIC DNA]</scope>
</reference>